<keyword evidence="1" id="KW-1133">Transmembrane helix</keyword>
<keyword evidence="1" id="KW-0472">Membrane</keyword>
<dbReference type="eggNOG" id="COG2165">
    <property type="taxonomic scope" value="Bacteria"/>
</dbReference>
<keyword evidence="3" id="KW-1185">Reference proteome</keyword>
<comment type="caution">
    <text evidence="2">The sequence shown here is derived from an EMBL/GenBank/DDBJ whole genome shotgun (WGS) entry which is preliminary data.</text>
</comment>
<dbReference type="Gene3D" id="3.30.700.10">
    <property type="entry name" value="Glycoprotein, Type 4 Pilin"/>
    <property type="match status" value="1"/>
</dbReference>
<evidence type="ECO:0008006" key="4">
    <source>
        <dbReference type="Google" id="ProtNLM"/>
    </source>
</evidence>
<dbReference type="InterPro" id="IPR012902">
    <property type="entry name" value="N_methyl_site"/>
</dbReference>
<sequence>MNFHLYMDYRELIVFKIFEWQLIFIRIDVKKSNRQLFKAITIQEFSMKKKFTLIELLVVVAIIGILASLLLPVLGKARRTSLAMACNANLKTQGQGIYMQVEDNNDYFVSNHTILGLGRTGFKGWNYYEDGSFHMKLFGEYQVKLDDGYLKNHDVFICPESLESEDKLSYYRNYAFNSYLQGYPTSETEEVPSISITDLSNTAETAVLCESEERPNFFETSVSTVEIRHVGAKTNLLFADGHTSTLNWAKFYYNPKWVAWDKPSPSWSGGDGFTFK</sequence>
<reference evidence="2 3" key="1">
    <citation type="journal article" date="2010" name="J. Bacteriol.">
        <title>Genome sequence of Lentisphaera araneosa HTCC2155T, the type species of the order Lentisphaerales in the phylum Lentisphaerae.</title>
        <authorList>
            <person name="Thrash J.C."/>
            <person name="Cho J.C."/>
            <person name="Vergin K.L."/>
            <person name="Morris R.M."/>
            <person name="Giovannoni S.J."/>
        </authorList>
    </citation>
    <scope>NUCLEOTIDE SEQUENCE [LARGE SCALE GENOMIC DNA]</scope>
    <source>
        <strain evidence="2 3">HTCC2155</strain>
    </source>
</reference>
<dbReference type="PANTHER" id="PTHR30093">
    <property type="entry name" value="GENERAL SECRETION PATHWAY PROTEIN G"/>
    <property type="match status" value="1"/>
</dbReference>
<name>A6DF90_9BACT</name>
<dbReference type="Proteomes" id="UP000004947">
    <property type="component" value="Unassembled WGS sequence"/>
</dbReference>
<keyword evidence="1" id="KW-0812">Transmembrane</keyword>
<evidence type="ECO:0000256" key="1">
    <source>
        <dbReference type="SAM" id="Phobius"/>
    </source>
</evidence>
<protein>
    <recommendedName>
        <fullName evidence="4">Major pilin subunit</fullName>
    </recommendedName>
</protein>
<dbReference type="PANTHER" id="PTHR30093:SF2">
    <property type="entry name" value="TYPE II SECRETION SYSTEM PROTEIN H"/>
    <property type="match status" value="1"/>
</dbReference>
<dbReference type="NCBIfam" id="TIGR02532">
    <property type="entry name" value="IV_pilin_GFxxxE"/>
    <property type="match status" value="1"/>
</dbReference>
<proteinExistence type="predicted"/>
<evidence type="ECO:0000313" key="2">
    <source>
        <dbReference type="EMBL" id="EDM29470.1"/>
    </source>
</evidence>
<dbReference type="STRING" id="313628.LNTAR_17008"/>
<dbReference type="SUPFAM" id="SSF54523">
    <property type="entry name" value="Pili subunits"/>
    <property type="match status" value="1"/>
</dbReference>
<dbReference type="EMBL" id="ABCK01000001">
    <property type="protein sequence ID" value="EDM29470.1"/>
    <property type="molecule type" value="Genomic_DNA"/>
</dbReference>
<organism evidence="2 3">
    <name type="scientific">Lentisphaera araneosa HTCC2155</name>
    <dbReference type="NCBI Taxonomy" id="313628"/>
    <lineage>
        <taxon>Bacteria</taxon>
        <taxon>Pseudomonadati</taxon>
        <taxon>Lentisphaerota</taxon>
        <taxon>Lentisphaeria</taxon>
        <taxon>Lentisphaerales</taxon>
        <taxon>Lentisphaeraceae</taxon>
        <taxon>Lentisphaera</taxon>
    </lineage>
</organism>
<accession>A6DF90</accession>
<feature type="transmembrane region" description="Helical" evidence="1">
    <location>
        <begin position="50"/>
        <end position="74"/>
    </location>
</feature>
<dbReference type="AlphaFoldDB" id="A6DF90"/>
<dbReference type="InterPro" id="IPR045584">
    <property type="entry name" value="Pilin-like"/>
</dbReference>
<gene>
    <name evidence="2" type="ORF">LNTAR_17008</name>
</gene>
<evidence type="ECO:0000313" key="3">
    <source>
        <dbReference type="Proteomes" id="UP000004947"/>
    </source>
</evidence>